<evidence type="ECO:0000313" key="5">
    <source>
        <dbReference type="Proteomes" id="UP000653565"/>
    </source>
</evidence>
<dbReference type="InterPro" id="IPR007219">
    <property type="entry name" value="XnlR_reg_dom"/>
</dbReference>
<dbReference type="PANTHER" id="PTHR47425">
    <property type="entry name" value="FARB-RELATED"/>
    <property type="match status" value="1"/>
</dbReference>
<dbReference type="SMART" id="SM00906">
    <property type="entry name" value="Fungal_trans"/>
    <property type="match status" value="1"/>
</dbReference>
<keyword evidence="1" id="KW-0539">Nucleus</keyword>
<name>A0A8H4EDD2_9EURO</name>
<dbReference type="GO" id="GO:0006351">
    <property type="term" value="P:DNA-templated transcription"/>
    <property type="evidence" value="ECO:0007669"/>
    <property type="project" value="InterPro"/>
</dbReference>
<evidence type="ECO:0000256" key="1">
    <source>
        <dbReference type="ARBA" id="ARBA00023242"/>
    </source>
</evidence>
<feature type="compositionally biased region" description="Polar residues" evidence="2">
    <location>
        <begin position="95"/>
        <end position="118"/>
    </location>
</feature>
<dbReference type="AlphaFoldDB" id="A0A8H4EDD2"/>
<dbReference type="CDD" id="cd12148">
    <property type="entry name" value="fungal_TF_MHR"/>
    <property type="match status" value="1"/>
</dbReference>
<keyword evidence="5" id="KW-1185">Reference proteome</keyword>
<dbReference type="Proteomes" id="UP000653565">
    <property type="component" value="Unassembled WGS sequence"/>
</dbReference>
<evidence type="ECO:0000256" key="2">
    <source>
        <dbReference type="SAM" id="MobiDB-lite"/>
    </source>
</evidence>
<feature type="domain" description="Xylanolytic transcriptional activator regulatory" evidence="3">
    <location>
        <begin position="359"/>
        <end position="437"/>
    </location>
</feature>
<dbReference type="InterPro" id="IPR052761">
    <property type="entry name" value="Fungal_Detox/Toxin_TFs"/>
</dbReference>
<accession>A0A8H4EDD2</accession>
<dbReference type="PANTHER" id="PTHR47425:SF3">
    <property type="entry name" value="ZN(II)2CYS6 TRANSCRIPTION FACTOR (EUROFUNG)"/>
    <property type="match status" value="1"/>
</dbReference>
<organism evidence="4 5">
    <name type="scientific">Aspergillus fumigatiaffinis</name>
    <dbReference type="NCBI Taxonomy" id="340414"/>
    <lineage>
        <taxon>Eukaryota</taxon>
        <taxon>Fungi</taxon>
        <taxon>Dikarya</taxon>
        <taxon>Ascomycota</taxon>
        <taxon>Pezizomycotina</taxon>
        <taxon>Eurotiomycetes</taxon>
        <taxon>Eurotiomycetidae</taxon>
        <taxon>Eurotiales</taxon>
        <taxon>Aspergillaceae</taxon>
        <taxon>Aspergillus</taxon>
        <taxon>Aspergillus subgen. Fumigati</taxon>
    </lineage>
</organism>
<gene>
    <name evidence="4" type="ORF">CNMCM6805_000344</name>
</gene>
<evidence type="ECO:0000313" key="4">
    <source>
        <dbReference type="EMBL" id="KAF4231026.1"/>
    </source>
</evidence>
<sequence length="744" mass="83296">MSSNGQPRQESTLVSGARDSVAEVQRLYRSDSGVLLIRGDISHIGAGYTVGERAEYWQNTTVQKTSIRGLPVMPRPQNDVSCVPRVSRRSKAGLRSSSYHLSTVSSPPNGNPAVQSTPVEGRSFPLGPERLVASEELPVRSGESPTSPLVDETGDGTETPYRPFNEHFSHHNGGGTGTSQPGGDMADKCYSPLYGDPRGIGLVVDICEPEPRNKSGHFLLPRTGSTYLDQETIDYLCHKGVFDLPSPAVCEMIIRTYFYYVHPFFPVIDARSFLDMFENARNEVSVHLLWSMFLAAANFADDSTLKAAKFSSRKEMKRAMYIRAKALYDAEYERRKITLIQAVLLTGFWYSDTEDRTGPWHWNGVAIGLCQTIGLHRQPDTGRKHSKAISVSDSRTWRQIWWSCFYREAWFSAGMGRPMRINLADCSTPMPDTKDLDNLLAGIPESIQKKYLPECTEDLFKLWTELLALTVSLAKILSWQNRAERTRPSRSEILQMDDNIRQYDIRKDRAIAHRNSHVVSLHAYHLELYLESVMLILYRPFLFDKPEMNPPVDSADEWTSTVVRRTREAATNTNKILGNMIGADMISSTQAMVCIALVPALQIHLLDTTSEKQLVQRMGRHNLEFCMMVIEELKSVYFGAEILSRMFTRAKSRIFNQTLAPPAAPTETVPESSHDSTVGSISAVMEDARYYDMGIYEAFSTILSPFASVPAGGLSNNDGLLAFESDIALGQLMFPESESSADTR</sequence>
<reference evidence="4" key="2">
    <citation type="submission" date="2020-04" db="EMBL/GenBank/DDBJ databases">
        <authorList>
            <person name="Santos R.A.C."/>
            <person name="Steenwyk J.L."/>
            <person name="Rivero-Menendez O."/>
            <person name="Mead M.E."/>
            <person name="Silva L.P."/>
            <person name="Bastos R.W."/>
            <person name="Alastruey-Izquierdo A."/>
            <person name="Goldman G.H."/>
            <person name="Rokas A."/>
        </authorList>
    </citation>
    <scope>NUCLEOTIDE SEQUENCE</scope>
    <source>
        <strain evidence="4">CNM-CM6805</strain>
    </source>
</reference>
<proteinExistence type="predicted"/>
<reference evidence="4" key="1">
    <citation type="journal article" date="2020" name="bioRxiv">
        <title>Genomic and phenotypic heterogeneity of clinical isolates of the human pathogens Aspergillus fumigatus, Aspergillus lentulus and Aspergillus fumigatiaffinis.</title>
        <authorList>
            <person name="dos Santos R.A.C."/>
            <person name="Steenwyk J.L."/>
            <person name="Rivero-Menendez O."/>
            <person name="Mead M.E."/>
            <person name="Silva L.P."/>
            <person name="Bastos R.W."/>
            <person name="Alastruey-Izquierdo A."/>
            <person name="Goldman G.H."/>
            <person name="Rokas A."/>
        </authorList>
    </citation>
    <scope>NUCLEOTIDE SEQUENCE</scope>
    <source>
        <strain evidence="4">CNM-CM6805</strain>
    </source>
</reference>
<dbReference type="GO" id="GO:0008270">
    <property type="term" value="F:zinc ion binding"/>
    <property type="evidence" value="ECO:0007669"/>
    <property type="project" value="InterPro"/>
</dbReference>
<protein>
    <recommendedName>
        <fullName evidence="3">Xylanolytic transcriptional activator regulatory domain-containing protein</fullName>
    </recommendedName>
</protein>
<evidence type="ECO:0000259" key="3">
    <source>
        <dbReference type="SMART" id="SM00906"/>
    </source>
</evidence>
<dbReference type="OrthoDB" id="4161332at2759"/>
<dbReference type="Pfam" id="PF04082">
    <property type="entry name" value="Fungal_trans"/>
    <property type="match status" value="1"/>
</dbReference>
<feature type="region of interest" description="Disordered" evidence="2">
    <location>
        <begin position="72"/>
        <end position="155"/>
    </location>
</feature>
<comment type="caution">
    <text evidence="4">The sequence shown here is derived from an EMBL/GenBank/DDBJ whole genome shotgun (WGS) entry which is preliminary data.</text>
</comment>
<dbReference type="GO" id="GO:0003677">
    <property type="term" value="F:DNA binding"/>
    <property type="evidence" value="ECO:0007669"/>
    <property type="project" value="InterPro"/>
</dbReference>
<dbReference type="EMBL" id="JAAAPX010000109">
    <property type="protein sequence ID" value="KAF4231026.1"/>
    <property type="molecule type" value="Genomic_DNA"/>
</dbReference>